<feature type="repeat" description="ANK" evidence="3">
    <location>
        <begin position="200"/>
        <end position="232"/>
    </location>
</feature>
<feature type="repeat" description="ANK" evidence="3">
    <location>
        <begin position="97"/>
        <end position="129"/>
    </location>
</feature>
<feature type="region of interest" description="Disordered" evidence="4">
    <location>
        <begin position="1"/>
        <end position="35"/>
    </location>
</feature>
<dbReference type="PROSITE" id="PS50297">
    <property type="entry name" value="ANK_REP_REGION"/>
    <property type="match status" value="3"/>
</dbReference>
<dbReference type="PANTHER" id="PTHR24171:SF9">
    <property type="entry name" value="ANKYRIN REPEAT DOMAIN-CONTAINING PROTEIN 39"/>
    <property type="match status" value="1"/>
</dbReference>
<name>A0ABD0L531_9CAEN</name>
<dbReference type="EMBL" id="JACVVK020000081">
    <property type="protein sequence ID" value="KAK7494684.1"/>
    <property type="molecule type" value="Genomic_DNA"/>
</dbReference>
<dbReference type="Pfam" id="PF07525">
    <property type="entry name" value="SOCS_box"/>
    <property type="match status" value="1"/>
</dbReference>
<dbReference type="PROSITE" id="PS50088">
    <property type="entry name" value="ANK_REPEAT"/>
    <property type="match status" value="4"/>
</dbReference>
<dbReference type="SMART" id="SM00248">
    <property type="entry name" value="ANK"/>
    <property type="match status" value="6"/>
</dbReference>
<evidence type="ECO:0000256" key="1">
    <source>
        <dbReference type="ARBA" id="ARBA00022737"/>
    </source>
</evidence>
<dbReference type="InterPro" id="IPR036770">
    <property type="entry name" value="Ankyrin_rpt-contain_sf"/>
</dbReference>
<comment type="caution">
    <text evidence="6">The sequence shown here is derived from an EMBL/GenBank/DDBJ whole genome shotgun (WGS) entry which is preliminary data.</text>
</comment>
<feature type="compositionally biased region" description="Polar residues" evidence="4">
    <location>
        <begin position="1"/>
        <end position="13"/>
    </location>
</feature>
<dbReference type="Gene3D" id="1.25.40.20">
    <property type="entry name" value="Ankyrin repeat-containing domain"/>
    <property type="match status" value="3"/>
</dbReference>
<dbReference type="PANTHER" id="PTHR24171">
    <property type="entry name" value="ANKYRIN REPEAT DOMAIN-CONTAINING PROTEIN 39-RELATED"/>
    <property type="match status" value="1"/>
</dbReference>
<dbReference type="AlphaFoldDB" id="A0ABD0L531"/>
<feature type="domain" description="SOCS box" evidence="5">
    <location>
        <begin position="389"/>
        <end position="441"/>
    </location>
</feature>
<feature type="repeat" description="ANK" evidence="3">
    <location>
        <begin position="132"/>
        <end position="166"/>
    </location>
</feature>
<organism evidence="6 7">
    <name type="scientific">Batillaria attramentaria</name>
    <dbReference type="NCBI Taxonomy" id="370345"/>
    <lineage>
        <taxon>Eukaryota</taxon>
        <taxon>Metazoa</taxon>
        <taxon>Spiralia</taxon>
        <taxon>Lophotrochozoa</taxon>
        <taxon>Mollusca</taxon>
        <taxon>Gastropoda</taxon>
        <taxon>Caenogastropoda</taxon>
        <taxon>Sorbeoconcha</taxon>
        <taxon>Cerithioidea</taxon>
        <taxon>Batillariidae</taxon>
        <taxon>Batillaria</taxon>
    </lineage>
</organism>
<evidence type="ECO:0000256" key="2">
    <source>
        <dbReference type="ARBA" id="ARBA00023043"/>
    </source>
</evidence>
<evidence type="ECO:0000313" key="6">
    <source>
        <dbReference type="EMBL" id="KAK7494684.1"/>
    </source>
</evidence>
<dbReference type="PRINTS" id="PR01415">
    <property type="entry name" value="ANKYRIN"/>
</dbReference>
<dbReference type="InterPro" id="IPR001496">
    <property type="entry name" value="SOCS_box"/>
</dbReference>
<dbReference type="PROSITE" id="PS50225">
    <property type="entry name" value="SOCS"/>
    <property type="match status" value="1"/>
</dbReference>
<evidence type="ECO:0000256" key="4">
    <source>
        <dbReference type="SAM" id="MobiDB-lite"/>
    </source>
</evidence>
<dbReference type="Proteomes" id="UP001519460">
    <property type="component" value="Unassembled WGS sequence"/>
</dbReference>
<keyword evidence="1" id="KW-0677">Repeat</keyword>
<reference evidence="6 7" key="1">
    <citation type="journal article" date="2023" name="Sci. Data">
        <title>Genome assembly of the Korean intertidal mud-creeper Batillaria attramentaria.</title>
        <authorList>
            <person name="Patra A.K."/>
            <person name="Ho P.T."/>
            <person name="Jun S."/>
            <person name="Lee S.J."/>
            <person name="Kim Y."/>
            <person name="Won Y.J."/>
        </authorList>
    </citation>
    <scope>NUCLEOTIDE SEQUENCE [LARGE SCALE GENOMIC DNA]</scope>
    <source>
        <strain evidence="6">Wonlab-2016</strain>
    </source>
</reference>
<keyword evidence="7" id="KW-1185">Reference proteome</keyword>
<accession>A0ABD0L531</accession>
<evidence type="ECO:0000313" key="7">
    <source>
        <dbReference type="Proteomes" id="UP001519460"/>
    </source>
</evidence>
<gene>
    <name evidence="6" type="ORF">BaRGS_00014082</name>
</gene>
<sequence>MEETCASSMQPTENAERHSSAPRFRQKRRSLGPLRLPPRLHYPQLCRVLEAVHDQVERKISTETQSRFFSAVEEQRLDKIKYLVAQGVDVDCPLCARDETPLMHVIKLARVEVAKLLVTSGASVNKQGQSGCKERPLHLALDTQIYNHELVEFLLEHGAEVDGQDVHGTTPLHKACFLGDADAVKILLSAGASVTAADFTGKTALHLAVEKTHYELASYLLVQGADINASDRFGWTPLNQAIIFCDMHAFFFLLSHAADVNHVDNKSVSPVLIACDRLSRGNIHDILVSASFFNRRLKKERFPDPALRNLINGHPDCSQCQFRIVWELINAGADVRQIQVKQLVASQYNLQRFLPILRFLVLCGVKVEPGDEDLVPLSSQQFAVFRLWLRDQVTQQMSLPRICRDSVRRHLGTHSRDFEKSVEFLPLPHTVKQFLSIAQASEAECDEQPCSMSMYH</sequence>
<dbReference type="Pfam" id="PF13637">
    <property type="entry name" value="Ank_4"/>
    <property type="match status" value="1"/>
</dbReference>
<proteinExistence type="predicted"/>
<dbReference type="InterPro" id="IPR002110">
    <property type="entry name" value="Ankyrin_rpt"/>
</dbReference>
<keyword evidence="2 3" id="KW-0040">ANK repeat</keyword>
<dbReference type="Pfam" id="PF12796">
    <property type="entry name" value="Ank_2"/>
    <property type="match status" value="2"/>
</dbReference>
<evidence type="ECO:0000256" key="3">
    <source>
        <dbReference type="PROSITE-ProRule" id="PRU00023"/>
    </source>
</evidence>
<feature type="repeat" description="ANK" evidence="3">
    <location>
        <begin position="167"/>
        <end position="199"/>
    </location>
</feature>
<dbReference type="SUPFAM" id="SSF48403">
    <property type="entry name" value="Ankyrin repeat"/>
    <property type="match status" value="1"/>
</dbReference>
<protein>
    <recommendedName>
        <fullName evidence="5">SOCS box domain-containing protein</fullName>
    </recommendedName>
</protein>
<evidence type="ECO:0000259" key="5">
    <source>
        <dbReference type="PROSITE" id="PS50225"/>
    </source>
</evidence>